<comment type="similarity">
    <text evidence="6">Belongs to the L2HGDH family.</text>
</comment>
<dbReference type="PANTHER" id="PTHR43104:SF3">
    <property type="entry name" value="FAD DEPENDENT OXIDOREDUCTASE DOMAIN-CONTAINING PROTEIN"/>
    <property type="match status" value="1"/>
</dbReference>
<dbReference type="OrthoDB" id="498204at2759"/>
<dbReference type="InterPro" id="IPR036188">
    <property type="entry name" value="FAD/NAD-bd_sf"/>
</dbReference>
<dbReference type="EC" id="1.1.99.2" evidence="7"/>
<dbReference type="Gene3D" id="3.50.50.60">
    <property type="entry name" value="FAD/NAD(P)-binding domain"/>
    <property type="match status" value="1"/>
</dbReference>
<evidence type="ECO:0000256" key="7">
    <source>
        <dbReference type="ARBA" id="ARBA00038878"/>
    </source>
</evidence>
<proteinExistence type="inferred from homology"/>
<dbReference type="Pfam" id="PF01266">
    <property type="entry name" value="DAO"/>
    <property type="match status" value="1"/>
</dbReference>
<comment type="cofactor">
    <cofactor evidence="1">
        <name>FAD</name>
        <dbReference type="ChEBI" id="CHEBI:57692"/>
    </cofactor>
</comment>
<reference evidence="11" key="1">
    <citation type="submission" date="2014-09" db="EMBL/GenBank/DDBJ databases">
        <title>Draft genome sequence of an oleaginous Mucoromycotina fungus Mucor ambiguus NBRC6742.</title>
        <authorList>
            <person name="Takeda I."/>
            <person name="Yamane N."/>
            <person name="Morita T."/>
            <person name="Tamano K."/>
            <person name="Machida M."/>
            <person name="Baker S."/>
            <person name="Koike H."/>
        </authorList>
    </citation>
    <scope>NUCLEOTIDE SEQUENCE</scope>
    <source>
        <strain evidence="11">NBRC 6742</strain>
    </source>
</reference>
<organism evidence="11">
    <name type="scientific">Mucor ambiguus</name>
    <dbReference type="NCBI Taxonomy" id="91626"/>
    <lineage>
        <taxon>Eukaryota</taxon>
        <taxon>Fungi</taxon>
        <taxon>Fungi incertae sedis</taxon>
        <taxon>Mucoromycota</taxon>
        <taxon>Mucoromycotina</taxon>
        <taxon>Mucoromycetes</taxon>
        <taxon>Mucorales</taxon>
        <taxon>Mucorineae</taxon>
        <taxon>Mucoraceae</taxon>
        <taxon>Mucor</taxon>
    </lineage>
</organism>
<dbReference type="GO" id="GO:0047545">
    <property type="term" value="F:(S)-2-hydroxyglutarate dehydrogenase activity"/>
    <property type="evidence" value="ECO:0007669"/>
    <property type="project" value="UniProtKB-EC"/>
</dbReference>
<keyword evidence="2" id="KW-0285">Flavoprotein</keyword>
<dbReference type="AlphaFoldDB" id="A0A0C9MU78"/>
<evidence type="ECO:0000256" key="8">
    <source>
        <dbReference type="ARBA" id="ARBA00041137"/>
    </source>
</evidence>
<evidence type="ECO:0000313" key="11">
    <source>
        <dbReference type="EMBL" id="GAN06972.1"/>
    </source>
</evidence>
<gene>
    <name evidence="11" type="ORF">MAM1_0143d06462</name>
</gene>
<keyword evidence="3" id="KW-0274">FAD</keyword>
<evidence type="ECO:0000313" key="12">
    <source>
        <dbReference type="Proteomes" id="UP000053815"/>
    </source>
</evidence>
<comment type="catalytic activity">
    <reaction evidence="5">
        <text>(S)-2-hydroxyglutarate + A = 2-oxoglutarate + AH2</text>
        <dbReference type="Rhea" id="RHEA:21252"/>
        <dbReference type="ChEBI" id="CHEBI:13193"/>
        <dbReference type="ChEBI" id="CHEBI:16782"/>
        <dbReference type="ChEBI" id="CHEBI:16810"/>
        <dbReference type="ChEBI" id="CHEBI:17499"/>
        <dbReference type="EC" id="1.1.99.2"/>
    </reaction>
</comment>
<accession>A0A0C9MU78</accession>
<feature type="domain" description="Polysaccharide biosynthesis" evidence="10">
    <location>
        <begin position="15"/>
        <end position="138"/>
    </location>
</feature>
<dbReference type="EMBL" id="DF836432">
    <property type="protein sequence ID" value="GAN06972.1"/>
    <property type="molecule type" value="Genomic_DNA"/>
</dbReference>
<dbReference type="Pfam" id="PF04669">
    <property type="entry name" value="PBDC1"/>
    <property type="match status" value="1"/>
</dbReference>
<dbReference type="Proteomes" id="UP000053815">
    <property type="component" value="Unassembled WGS sequence"/>
</dbReference>
<dbReference type="Gene3D" id="1.10.3560.10">
    <property type="entry name" value="yst0336 like domain"/>
    <property type="match status" value="1"/>
</dbReference>
<dbReference type="PANTHER" id="PTHR43104">
    <property type="entry name" value="L-2-HYDROXYGLUTARATE DEHYDROGENASE, MITOCHONDRIAL"/>
    <property type="match status" value="1"/>
</dbReference>
<evidence type="ECO:0000256" key="4">
    <source>
        <dbReference type="ARBA" id="ARBA00023002"/>
    </source>
</evidence>
<evidence type="ECO:0000259" key="10">
    <source>
        <dbReference type="Pfam" id="PF04669"/>
    </source>
</evidence>
<evidence type="ECO:0000256" key="6">
    <source>
        <dbReference type="ARBA" id="ARBA00037941"/>
    </source>
</evidence>
<name>A0A0C9MU78_9FUNG</name>
<dbReference type="STRING" id="91626.A0A0C9MU78"/>
<evidence type="ECO:0000256" key="2">
    <source>
        <dbReference type="ARBA" id="ARBA00022630"/>
    </source>
</evidence>
<dbReference type="Gene3D" id="3.30.9.10">
    <property type="entry name" value="D-Amino Acid Oxidase, subunit A, domain 2"/>
    <property type="match status" value="1"/>
</dbReference>
<dbReference type="InterPro" id="IPR021148">
    <property type="entry name" value="Polysacc_synth_dom"/>
</dbReference>
<dbReference type="NCBIfam" id="NF008726">
    <property type="entry name" value="PRK11728.1"/>
    <property type="match status" value="1"/>
</dbReference>
<sequence>MRLPSADELEQLEDIEKQWAVKAMHHAETYFKLISAIDPRQLRLTNIDDEILKDFEETFPEINVECLDEKDFKTPAAKEKWRNFMNKYEKRVNEYNFGSLIRIDCKEDYTEQNTMFGVRMQFYAVEIARNKKGLNDGLRQTDHCSSLPFLLVSFNLKSTMLGRSAFKLLNRRNVIALGAVATTGGALFLSSDNKVHAESNKLKFWQSLPGENTPENPGFAKLRGMAAEQRFRTSLAQNNGKTDFDVVIVGGGIIGLATARELLKRFPNMTVAVLEKEREVAAHQTGHNSGVIHAGIYYKPGSRMAKTCVRGADLMYEYCKQNQLPVERCGKLIVAVDEKEHKQVERLMEIASLNGVKDLQILNSEEIKKLEPNVVAYSALYSPNTGITDFGLVAQCIANEIMQTGRAEIKLAFEAQKFESKDGRVEIWGGEPSQRGPTLKVTAKNVITCAGFYSDRVAGLAGGDAGRAKVVTFRGTYYQLKPEYRGICRMNVYPVPSGGGIPVGVHFTPTVNTRRGIQMIVGPGACLTFSREGYTFFDFKMEDIFGSLTNLNLWMFALKNPSLSLGELYKDMNKRAFLRAAQAYVPGLTEDMVEESFAGVMSQVFEKGGIAANDYILERKVMDGKILCVRNAPTPACTASLAIAEMLIDTATEDFEWEQSEKSIEGPNKVQQLSAIAA</sequence>
<keyword evidence="4" id="KW-0560">Oxidoreductase</keyword>
<dbReference type="SUPFAM" id="SSF51905">
    <property type="entry name" value="FAD/NAD(P)-binding domain"/>
    <property type="match status" value="1"/>
</dbReference>
<dbReference type="InterPro" id="IPR023139">
    <property type="entry name" value="PBDC1-like_dom_sf"/>
</dbReference>
<dbReference type="InterPro" id="IPR006076">
    <property type="entry name" value="FAD-dep_OxRdtase"/>
</dbReference>
<evidence type="ECO:0000256" key="5">
    <source>
        <dbReference type="ARBA" id="ARBA00036066"/>
    </source>
</evidence>
<evidence type="ECO:0000259" key="9">
    <source>
        <dbReference type="Pfam" id="PF01266"/>
    </source>
</evidence>
<protein>
    <recommendedName>
        <fullName evidence="8">L-2-hydroxyglutarate dehydrogenase, mitochondrial</fullName>
        <ecNumber evidence="7">1.1.99.2</ecNumber>
    </recommendedName>
</protein>
<keyword evidence="12" id="KW-1185">Reference proteome</keyword>
<evidence type="ECO:0000256" key="1">
    <source>
        <dbReference type="ARBA" id="ARBA00001974"/>
    </source>
</evidence>
<feature type="domain" description="FAD dependent oxidoreductase" evidence="9">
    <location>
        <begin position="245"/>
        <end position="648"/>
    </location>
</feature>
<evidence type="ECO:0000256" key="3">
    <source>
        <dbReference type="ARBA" id="ARBA00022827"/>
    </source>
</evidence>